<reference evidence="2 3" key="1">
    <citation type="submission" date="2018-03" db="EMBL/GenBank/DDBJ databases">
        <title>Chitinolytic properties of Streptosporangium nondiastaticum TBG75A20.</title>
        <authorList>
            <person name="Gayathri V."/>
            <person name="Shiburaj S."/>
        </authorList>
    </citation>
    <scope>NUCLEOTIDE SEQUENCE [LARGE SCALE GENOMIC DNA]</scope>
    <source>
        <strain evidence="2 3">TBG75A20</strain>
    </source>
</reference>
<dbReference type="EMBL" id="PXWG01000075">
    <property type="protein sequence ID" value="PSJ26392.1"/>
    <property type="molecule type" value="Genomic_DNA"/>
</dbReference>
<sequence length="187" mass="19710">MALSSASPTTRRRPPLPDGPVVSRAVRWAAHGAALSLVPSGLWRCAVALGVPSGFAEGTPLHQSNFPGWSSLYLFALSAFAECLGLLTLGLIRPWGERVPRRVPLLGGRRIPVLAAVVPAALGAAAVTALTVMSACGGWQRSLSAADSPKGVSAWVMTACYAPLLAWGPLLGLVTLAYYRRRRSSRR</sequence>
<keyword evidence="3" id="KW-1185">Reference proteome</keyword>
<keyword evidence="1" id="KW-0472">Membrane</keyword>
<feature type="transmembrane region" description="Helical" evidence="1">
    <location>
        <begin position="72"/>
        <end position="92"/>
    </location>
</feature>
<keyword evidence="1" id="KW-1133">Transmembrane helix</keyword>
<protein>
    <recommendedName>
        <fullName evidence="4">DUF3995 domain-containing protein</fullName>
    </recommendedName>
</protein>
<evidence type="ECO:0008006" key="4">
    <source>
        <dbReference type="Google" id="ProtNLM"/>
    </source>
</evidence>
<feature type="transmembrane region" description="Helical" evidence="1">
    <location>
        <begin position="113"/>
        <end position="135"/>
    </location>
</feature>
<evidence type="ECO:0000313" key="3">
    <source>
        <dbReference type="Proteomes" id="UP000242427"/>
    </source>
</evidence>
<dbReference type="OrthoDB" id="2717873at2"/>
<comment type="caution">
    <text evidence="2">The sequence shown here is derived from an EMBL/GenBank/DDBJ whole genome shotgun (WGS) entry which is preliminary data.</text>
</comment>
<accession>A0A9X7PFX4</accession>
<keyword evidence="1" id="KW-0812">Transmembrane</keyword>
<dbReference type="RefSeq" id="WP_106679426.1">
    <property type="nucleotide sequence ID" value="NZ_PXWG01000075.1"/>
</dbReference>
<proteinExistence type="predicted"/>
<evidence type="ECO:0000256" key="1">
    <source>
        <dbReference type="SAM" id="Phobius"/>
    </source>
</evidence>
<evidence type="ECO:0000313" key="2">
    <source>
        <dbReference type="EMBL" id="PSJ26392.1"/>
    </source>
</evidence>
<organism evidence="2 3">
    <name type="scientific">Streptosporangium nondiastaticum</name>
    <dbReference type="NCBI Taxonomy" id="35764"/>
    <lineage>
        <taxon>Bacteria</taxon>
        <taxon>Bacillati</taxon>
        <taxon>Actinomycetota</taxon>
        <taxon>Actinomycetes</taxon>
        <taxon>Streptosporangiales</taxon>
        <taxon>Streptosporangiaceae</taxon>
        <taxon>Streptosporangium</taxon>
    </lineage>
</organism>
<feature type="transmembrane region" description="Helical" evidence="1">
    <location>
        <begin position="155"/>
        <end position="179"/>
    </location>
</feature>
<dbReference type="AlphaFoldDB" id="A0A9X7PFX4"/>
<gene>
    <name evidence="2" type="ORF">B7P34_23205</name>
</gene>
<name>A0A9X7PFX4_9ACTN</name>
<dbReference type="Proteomes" id="UP000242427">
    <property type="component" value="Unassembled WGS sequence"/>
</dbReference>